<gene>
    <name evidence="2" type="ORF">F8566_05145</name>
</gene>
<reference evidence="2 3" key="1">
    <citation type="submission" date="2019-09" db="EMBL/GenBank/DDBJ databases">
        <title>Actinomadura physcomitrii sp. nov., a novel actinomycete isolated from moss [Physcomitrium sphaericum (Ludw) Fuernr].</title>
        <authorList>
            <person name="Zhuang X."/>
            <person name="Liu C."/>
        </authorList>
    </citation>
    <scope>NUCLEOTIDE SEQUENCE [LARGE SCALE GENOMIC DNA]</scope>
    <source>
        <strain evidence="2 3">HMC1</strain>
    </source>
</reference>
<name>A0A6H9ZBB6_9ACTN</name>
<keyword evidence="3" id="KW-1185">Reference proteome</keyword>
<comment type="caution">
    <text evidence="2">The sequence shown here is derived from an EMBL/GenBank/DDBJ whole genome shotgun (WGS) entry which is preliminary data.</text>
</comment>
<dbReference type="EMBL" id="WBMT01000002">
    <property type="protein sequence ID" value="KAB2351612.1"/>
    <property type="molecule type" value="Genomic_DNA"/>
</dbReference>
<proteinExistence type="predicted"/>
<dbReference type="Proteomes" id="UP000468735">
    <property type="component" value="Unassembled WGS sequence"/>
</dbReference>
<sequence length="84" mass="9977">MSARCRCHNHCRPGRRRPPILSALAWAVVVFLTVWAALTWATTMHDSATCMLAALAAWWVLVRRLRSRRRTGWWSPFWMRRWGR</sequence>
<accession>A0A6H9ZBB6</accession>
<organism evidence="2 3">
    <name type="scientific">Actinomadura rudentiformis</name>
    <dbReference type="NCBI Taxonomy" id="359158"/>
    <lineage>
        <taxon>Bacteria</taxon>
        <taxon>Bacillati</taxon>
        <taxon>Actinomycetota</taxon>
        <taxon>Actinomycetes</taxon>
        <taxon>Streptosporangiales</taxon>
        <taxon>Thermomonosporaceae</taxon>
        <taxon>Actinomadura</taxon>
    </lineage>
</organism>
<feature type="transmembrane region" description="Helical" evidence="1">
    <location>
        <begin position="44"/>
        <end position="62"/>
    </location>
</feature>
<dbReference type="AlphaFoldDB" id="A0A6H9ZBB6"/>
<keyword evidence="1" id="KW-0812">Transmembrane</keyword>
<dbReference type="RefSeq" id="WP_151558524.1">
    <property type="nucleotide sequence ID" value="NZ_WBMT01000002.1"/>
</dbReference>
<evidence type="ECO:0000313" key="2">
    <source>
        <dbReference type="EMBL" id="KAB2351612.1"/>
    </source>
</evidence>
<feature type="transmembrane region" description="Helical" evidence="1">
    <location>
        <begin position="20"/>
        <end position="38"/>
    </location>
</feature>
<evidence type="ECO:0000313" key="3">
    <source>
        <dbReference type="Proteomes" id="UP000468735"/>
    </source>
</evidence>
<evidence type="ECO:0000256" key="1">
    <source>
        <dbReference type="SAM" id="Phobius"/>
    </source>
</evidence>
<keyword evidence="1" id="KW-1133">Transmembrane helix</keyword>
<keyword evidence="1" id="KW-0472">Membrane</keyword>
<protein>
    <submittedName>
        <fullName evidence="2">Uncharacterized protein</fullName>
    </submittedName>
</protein>